<evidence type="ECO:0000313" key="2">
    <source>
        <dbReference type="EMBL" id="CAK0817851.1"/>
    </source>
</evidence>
<evidence type="ECO:0000313" key="3">
    <source>
        <dbReference type="Proteomes" id="UP001189429"/>
    </source>
</evidence>
<reference evidence="2" key="1">
    <citation type="submission" date="2023-10" db="EMBL/GenBank/DDBJ databases">
        <authorList>
            <person name="Chen Y."/>
            <person name="Shah S."/>
            <person name="Dougan E. K."/>
            <person name="Thang M."/>
            <person name="Chan C."/>
        </authorList>
    </citation>
    <scope>NUCLEOTIDE SEQUENCE [LARGE SCALE GENOMIC DNA]</scope>
</reference>
<name>A0ABN9RJB4_9DINO</name>
<dbReference type="Proteomes" id="UP001189429">
    <property type="component" value="Unassembled WGS sequence"/>
</dbReference>
<organism evidence="2 3">
    <name type="scientific">Prorocentrum cordatum</name>
    <dbReference type="NCBI Taxonomy" id="2364126"/>
    <lineage>
        <taxon>Eukaryota</taxon>
        <taxon>Sar</taxon>
        <taxon>Alveolata</taxon>
        <taxon>Dinophyceae</taxon>
        <taxon>Prorocentrales</taxon>
        <taxon>Prorocentraceae</taxon>
        <taxon>Prorocentrum</taxon>
    </lineage>
</organism>
<sequence length="821" mass="91823">MSNDTWDCAACGAKGCDRNHTRCWECWAWKPSEGGRQRRRPSHSRKDEDQLPRPDEDARDEAHKKLAALRSRVRDLRAQAAEECMEFLGEVSDRVREEVRRLEAQKEQTIPRCFTQAQVERERRRAEAARDRKKKRIEALNAKAEEMQKELAEEETRLDKKEAQIQQLEAKRSQLKHTVPADAEGQWGMGAHHLEQAAALLQEQTEETTDTDLKAKHNWNLAALAAFGALADATGCAAAPIEWPNGPDLEDNAEQEEIDAHWESTAKAYKCNLDRYHGFADGDVARRQGHFQTEQFWEVTLAPVHKPPRGTSGEQASSCHAWQKQLKLNKAYQEVIDTYLLPLTAAEEGAQRARPDGPTADDWQNMKWVITNLGDDNEMLVDGVPYLEYWALKAGEIAEQEREAALAMATKEWRQWVQAHSVGGAGPLHKWTEPSTPWTPIGPPPSSPAAPRCGDPQRAADKVLKGWEERPPTREPKLAPLVPAEVCQHCMGFTRQRGLGAGQRHPHLWATGGAKGTQRIIDVFDAVEDGTPWPSSQSDILFSNAPKAEGGGMRCLGLLPEVVRLWETCRRPITAEWEACHKRDNDCSRAGRSSERGAWMQQLFCEAAAANNESYAITLLDLVKYFVYVRVVLDDAVTKGRRWWQGLAAVSVFAPVALKRVLMKKLDTIQLGNSLAELCLFFDGLSIARMGERHWVAAEHARMVSIVIERLKNGVEMPVSLGEKGKTVLLTSPTALAKDMEPTAKRIGIRSVSHAKHLGITVCAGPIPIVEWANAWNEVVHDPALADRLTAASKRWSIRLSQSPTAMDMGQRARRSFLGHC</sequence>
<feature type="compositionally biased region" description="Basic and acidic residues" evidence="1">
    <location>
        <begin position="44"/>
        <end position="61"/>
    </location>
</feature>
<protein>
    <submittedName>
        <fullName evidence="2">Uncharacterized protein</fullName>
    </submittedName>
</protein>
<gene>
    <name evidence="2" type="ORF">PCOR1329_LOCUS20312</name>
</gene>
<comment type="caution">
    <text evidence="2">The sequence shown here is derived from an EMBL/GenBank/DDBJ whole genome shotgun (WGS) entry which is preliminary data.</text>
</comment>
<dbReference type="EMBL" id="CAUYUJ010006572">
    <property type="protein sequence ID" value="CAK0817851.1"/>
    <property type="molecule type" value="Genomic_DNA"/>
</dbReference>
<feature type="region of interest" description="Disordered" evidence="1">
    <location>
        <begin position="32"/>
        <end position="61"/>
    </location>
</feature>
<accession>A0ABN9RJB4</accession>
<proteinExistence type="predicted"/>
<keyword evidence="3" id="KW-1185">Reference proteome</keyword>
<evidence type="ECO:0000256" key="1">
    <source>
        <dbReference type="SAM" id="MobiDB-lite"/>
    </source>
</evidence>